<organism evidence="6 7">
    <name type="scientific">Geodermatophilus obscurus</name>
    <dbReference type="NCBI Taxonomy" id="1861"/>
    <lineage>
        <taxon>Bacteria</taxon>
        <taxon>Bacillati</taxon>
        <taxon>Actinomycetota</taxon>
        <taxon>Actinomycetes</taxon>
        <taxon>Geodermatophilales</taxon>
        <taxon>Geodermatophilaceae</taxon>
        <taxon>Geodermatophilus</taxon>
    </lineage>
</organism>
<comment type="subcellular location">
    <subcellularLocation>
        <location evidence="5">Cell membrane</location>
        <topology evidence="5">Multi-pass membrane protein</topology>
    </subcellularLocation>
    <subcellularLocation>
        <location evidence="1">Membrane</location>
        <topology evidence="1">Multi-pass membrane protein</topology>
    </subcellularLocation>
</comment>
<keyword evidence="5" id="KW-1003">Cell membrane</keyword>
<comment type="similarity">
    <text evidence="5">Belongs to the 4-toluene sulfonate uptake permease (TSUP) (TC 2.A.102) family.</text>
</comment>
<feature type="transmembrane region" description="Helical" evidence="5">
    <location>
        <begin position="199"/>
        <end position="216"/>
    </location>
</feature>
<sequence length="248" mass="24002">MDAGWLPSLGLAAAVAVGAGTQRITGLGFALVSAPFLVLLLGPFAGVLVVNVLGVAASVLVLVQVRRDVELRRALLLSAPALVAVVPGAWVARHTAPAVLQVLVGGCVVVALLAVHAVGRRTGTGAPSGTGTTPALLAGAASGFMNATAGVGGPALTVYAVATRWPQRAFAATAQLCFTVIGSATVAAKGLPSLPVADWAVAAAALGVGLMAGTALSARVSPTTARTAALSLALAGGVATVVDGVLGG</sequence>
<feature type="transmembrane region" description="Helical" evidence="5">
    <location>
        <begin position="228"/>
        <end position="246"/>
    </location>
</feature>
<keyword evidence="2 5" id="KW-0812">Transmembrane</keyword>
<evidence type="ECO:0000256" key="1">
    <source>
        <dbReference type="ARBA" id="ARBA00004141"/>
    </source>
</evidence>
<dbReference type="AlphaFoldDB" id="A0A1M7UZ45"/>
<feature type="transmembrane region" description="Helical" evidence="5">
    <location>
        <begin position="34"/>
        <end position="62"/>
    </location>
</feature>
<dbReference type="RefSeq" id="WP_175561456.1">
    <property type="nucleotide sequence ID" value="NZ_FRDM01000041.1"/>
</dbReference>
<keyword evidence="3 5" id="KW-1133">Transmembrane helix</keyword>
<dbReference type="Proteomes" id="UP000184428">
    <property type="component" value="Unassembled WGS sequence"/>
</dbReference>
<feature type="transmembrane region" description="Helical" evidence="5">
    <location>
        <begin position="169"/>
        <end position="187"/>
    </location>
</feature>
<proteinExistence type="inferred from homology"/>
<evidence type="ECO:0000256" key="2">
    <source>
        <dbReference type="ARBA" id="ARBA00022692"/>
    </source>
</evidence>
<feature type="transmembrane region" description="Helical" evidence="5">
    <location>
        <begin position="98"/>
        <end position="118"/>
    </location>
</feature>
<evidence type="ECO:0000256" key="3">
    <source>
        <dbReference type="ARBA" id="ARBA00022989"/>
    </source>
</evidence>
<reference evidence="6 7" key="1">
    <citation type="submission" date="2016-12" db="EMBL/GenBank/DDBJ databases">
        <authorList>
            <person name="Song W.-J."/>
            <person name="Kurnit D.M."/>
        </authorList>
    </citation>
    <scope>NUCLEOTIDE SEQUENCE [LARGE SCALE GENOMIC DNA]</scope>
    <source>
        <strain evidence="6 7">DSM 43162</strain>
    </source>
</reference>
<accession>A0A1M7UZ45</accession>
<dbReference type="GO" id="GO:0005886">
    <property type="term" value="C:plasma membrane"/>
    <property type="evidence" value="ECO:0007669"/>
    <property type="project" value="UniProtKB-SubCell"/>
</dbReference>
<evidence type="ECO:0000256" key="4">
    <source>
        <dbReference type="ARBA" id="ARBA00023136"/>
    </source>
</evidence>
<dbReference type="EMBL" id="FRDM01000041">
    <property type="protein sequence ID" value="SHN88186.1"/>
    <property type="molecule type" value="Genomic_DNA"/>
</dbReference>
<evidence type="ECO:0000313" key="7">
    <source>
        <dbReference type="Proteomes" id="UP000184428"/>
    </source>
</evidence>
<protein>
    <recommendedName>
        <fullName evidence="5">Probable membrane transporter protein</fullName>
    </recommendedName>
</protein>
<feature type="transmembrane region" description="Helical" evidence="5">
    <location>
        <begin position="74"/>
        <end position="92"/>
    </location>
</feature>
<name>A0A1M7UZ45_9ACTN</name>
<dbReference type="Pfam" id="PF01925">
    <property type="entry name" value="TauE"/>
    <property type="match status" value="1"/>
</dbReference>
<evidence type="ECO:0000313" key="6">
    <source>
        <dbReference type="EMBL" id="SHN88186.1"/>
    </source>
</evidence>
<gene>
    <name evidence="6" type="ORF">SAMN05660350_04400</name>
</gene>
<dbReference type="InterPro" id="IPR002781">
    <property type="entry name" value="TM_pro_TauE-like"/>
</dbReference>
<evidence type="ECO:0000256" key="5">
    <source>
        <dbReference type="RuleBase" id="RU363041"/>
    </source>
</evidence>
<keyword evidence="4 5" id="KW-0472">Membrane</keyword>